<comment type="subcellular location">
    <subcellularLocation>
        <location evidence="1">Nucleus</location>
    </subcellularLocation>
</comment>
<evidence type="ECO:0000256" key="2">
    <source>
        <dbReference type="SAM" id="MobiDB-lite"/>
    </source>
</evidence>
<dbReference type="GO" id="GO:0005634">
    <property type="term" value="C:nucleus"/>
    <property type="evidence" value="ECO:0007669"/>
    <property type="project" value="UniProtKB-SubCell"/>
</dbReference>
<dbReference type="Pfam" id="PF21517">
    <property type="entry name" value="HTH_Tnp_Tc3_2_like"/>
    <property type="match status" value="1"/>
</dbReference>
<dbReference type="Proteomes" id="UP000005237">
    <property type="component" value="Unassembled WGS sequence"/>
</dbReference>
<name>A0A8R1EB99_CAEJA</name>
<feature type="domain" description="Transposable element Tc3 transposase-like DNA-binding HTH" evidence="4">
    <location>
        <begin position="65"/>
        <end position="103"/>
    </location>
</feature>
<dbReference type="Gene3D" id="1.10.10.60">
    <property type="entry name" value="Homeodomain-like"/>
    <property type="match status" value="1"/>
</dbReference>
<reference evidence="6" key="1">
    <citation type="submission" date="2010-08" db="EMBL/GenBank/DDBJ databases">
        <authorList>
            <consortium name="Caenorhabditis japonica Sequencing Consortium"/>
            <person name="Wilson R.K."/>
        </authorList>
    </citation>
    <scope>NUCLEOTIDE SEQUENCE [LARGE SCALE GENOMIC DNA]</scope>
    <source>
        <strain evidence="6">DF5081</strain>
    </source>
</reference>
<evidence type="ECO:0000313" key="5">
    <source>
        <dbReference type="EnsemblMetazoa" id="CJA31299.1"/>
    </source>
</evidence>
<sequence>MGCAPKLTRREQAQLDVFMDSGISLYQISQCLNSSRNVIMRYLANPIPYGTRPSSGRPRKLTEQDERRVVKYLSKQEKSVNHSLGELQLGVCRQTVLNIIRRSGVFIRQTKMKTPSMTDHHKRSRKNGFSLL</sequence>
<dbReference type="EnsemblMetazoa" id="CJA31299.1">
    <property type="protein sequence ID" value="CJA31299.1"/>
    <property type="gene ID" value="WBGene00207146"/>
</dbReference>
<dbReference type="InterPro" id="IPR048703">
    <property type="entry name" value="Tnp_Tc3-like_HTH"/>
</dbReference>
<protein>
    <submittedName>
        <fullName evidence="5">HTH_Tnp_Tc3_1 domain-containing protein</fullName>
    </submittedName>
</protein>
<dbReference type="GO" id="GO:0003677">
    <property type="term" value="F:DNA binding"/>
    <property type="evidence" value="ECO:0007669"/>
    <property type="project" value="InterPro"/>
</dbReference>
<dbReference type="Gene3D" id="1.10.10.10">
    <property type="entry name" value="Winged helix-like DNA-binding domain superfamily/Winged helix DNA-binding domain"/>
    <property type="match status" value="1"/>
</dbReference>
<evidence type="ECO:0000256" key="1">
    <source>
        <dbReference type="ARBA" id="ARBA00004123"/>
    </source>
</evidence>
<keyword evidence="6" id="KW-1185">Reference proteome</keyword>
<evidence type="ECO:0000313" key="6">
    <source>
        <dbReference type="Proteomes" id="UP000005237"/>
    </source>
</evidence>
<dbReference type="InterPro" id="IPR025898">
    <property type="entry name" value="Tc3_transposase_DNA-bd_dom"/>
</dbReference>
<evidence type="ECO:0000259" key="3">
    <source>
        <dbReference type="Pfam" id="PF11427"/>
    </source>
</evidence>
<dbReference type="SUPFAM" id="SSF46689">
    <property type="entry name" value="Homeodomain-like"/>
    <property type="match status" value="2"/>
</dbReference>
<dbReference type="InterPro" id="IPR009057">
    <property type="entry name" value="Homeodomain-like_sf"/>
</dbReference>
<feature type="domain" description="Tc3 transposase DNA binding" evidence="3">
    <location>
        <begin position="9"/>
        <end position="51"/>
    </location>
</feature>
<dbReference type="AlphaFoldDB" id="A0A8R1EB99"/>
<dbReference type="InterPro" id="IPR036388">
    <property type="entry name" value="WH-like_DNA-bd_sf"/>
</dbReference>
<dbReference type="Pfam" id="PF11427">
    <property type="entry name" value="HTH_Tnp_Tc3_1"/>
    <property type="match status" value="1"/>
</dbReference>
<reference evidence="5" key="2">
    <citation type="submission" date="2022-06" db="UniProtKB">
        <authorList>
            <consortium name="EnsemblMetazoa"/>
        </authorList>
    </citation>
    <scope>IDENTIFICATION</scope>
    <source>
        <strain evidence="5">DF5081</strain>
    </source>
</reference>
<organism evidence="5 6">
    <name type="scientific">Caenorhabditis japonica</name>
    <dbReference type="NCBI Taxonomy" id="281687"/>
    <lineage>
        <taxon>Eukaryota</taxon>
        <taxon>Metazoa</taxon>
        <taxon>Ecdysozoa</taxon>
        <taxon>Nematoda</taxon>
        <taxon>Chromadorea</taxon>
        <taxon>Rhabditida</taxon>
        <taxon>Rhabditina</taxon>
        <taxon>Rhabditomorpha</taxon>
        <taxon>Rhabditoidea</taxon>
        <taxon>Rhabditidae</taxon>
        <taxon>Peloderinae</taxon>
        <taxon>Caenorhabditis</taxon>
    </lineage>
</organism>
<evidence type="ECO:0000259" key="4">
    <source>
        <dbReference type="Pfam" id="PF21517"/>
    </source>
</evidence>
<proteinExistence type="predicted"/>
<feature type="region of interest" description="Disordered" evidence="2">
    <location>
        <begin position="113"/>
        <end position="132"/>
    </location>
</feature>
<accession>A0A8R1EB99</accession>